<accession>A0A0K3CIE0</accession>
<name>A0A0K3CIE0_RHOTO</name>
<evidence type="ECO:0000313" key="2">
    <source>
        <dbReference type="Proteomes" id="UP000199069"/>
    </source>
</evidence>
<sequence>MLTRLRKFARRLKKREKRPLQLPLEVLELILEYSLRPCPPLIANISAASTSNRPIASWYNFPCAVAATLCHRPRLATLPSLLEAWGPLSVEERAMRGIVTESLRIGHDDEDRAIRLGDRFERLLKLLQPDGLVDGGTKLRELWLLSVTDVDLRNLARLKDLQLLFCEKASVAFHDDFEPPSASDSPCLPLLRTLVLAETPFEAEQDDRIPPIFPHHQFPTLEILSFDEFDAFSAVFGCDSWALPKLRAFQPGCDTPAALCASADQPATPLNDMKRDPNDDFLQEHGLRCDTLLCLHLSADTLPDFPSFGSLLSENLVKIVIEDAVEDLEREDLEAFITSPHFRRLLAEPSSANLVDDKLIRGVTRIKTCSGTFRKDLRDKWPDLDDRLEDVLKDRAVRWSDREYPDFGEYDDAVLPIIQIAFLHDAECVIRLRTKELSGSGLAKRIGERDYAMKFSEAQRHRFEAHNVMCVLNGHPEDIEETFQPCSISIPQYTFEDTLNPDWRPPRVEDY</sequence>
<dbReference type="EMBL" id="CWKI01000007">
    <property type="protein sequence ID" value="CTR08260.1"/>
    <property type="molecule type" value="Genomic_DNA"/>
</dbReference>
<keyword evidence="2" id="KW-1185">Reference proteome</keyword>
<gene>
    <name evidence="1" type="primary">FGENESH: predicted gene_7.506</name>
    <name evidence="1" type="ORF">BN2166_0041210</name>
</gene>
<protein>
    <submittedName>
        <fullName evidence="1">BY PROTMAP: gi|342320384|gb|EGU12324.1| Proteophosphoglycan ppg4 [Rhodotorula glutinis ATCC 204091]</fullName>
    </submittedName>
</protein>
<proteinExistence type="predicted"/>
<reference evidence="1 2" key="1">
    <citation type="submission" date="2015-07" db="EMBL/GenBank/DDBJ databases">
        <authorList>
            <person name="Cajimat M.N.B."/>
            <person name="Milazzo M.L."/>
            <person name="Fulhorst C.F."/>
        </authorList>
    </citation>
    <scope>NUCLEOTIDE SEQUENCE [LARGE SCALE GENOMIC DNA]</scope>
    <source>
        <strain evidence="1">Single colony</strain>
    </source>
</reference>
<organism evidence="1 2">
    <name type="scientific">Rhodotorula toruloides</name>
    <name type="common">Yeast</name>
    <name type="synonym">Rhodosporidium toruloides</name>
    <dbReference type="NCBI Taxonomy" id="5286"/>
    <lineage>
        <taxon>Eukaryota</taxon>
        <taxon>Fungi</taxon>
        <taxon>Dikarya</taxon>
        <taxon>Basidiomycota</taxon>
        <taxon>Pucciniomycotina</taxon>
        <taxon>Microbotryomycetes</taxon>
        <taxon>Sporidiobolales</taxon>
        <taxon>Sporidiobolaceae</taxon>
        <taxon>Rhodotorula</taxon>
    </lineage>
</organism>
<dbReference type="AlphaFoldDB" id="A0A0K3CIE0"/>
<evidence type="ECO:0000313" key="1">
    <source>
        <dbReference type="EMBL" id="CTR08260.1"/>
    </source>
</evidence>
<dbReference type="Proteomes" id="UP000199069">
    <property type="component" value="Unassembled WGS sequence"/>
</dbReference>